<protein>
    <submittedName>
        <fullName evidence="23">Putative Exonuclease 1</fullName>
    </submittedName>
</protein>
<dbReference type="CDD" id="cd09857">
    <property type="entry name" value="PIN_EXO1"/>
    <property type="match status" value="1"/>
</dbReference>
<evidence type="ECO:0000256" key="10">
    <source>
        <dbReference type="ARBA" id="ARBA00022839"/>
    </source>
</evidence>
<evidence type="ECO:0000256" key="9">
    <source>
        <dbReference type="ARBA" id="ARBA00022801"/>
    </source>
</evidence>
<dbReference type="PRINTS" id="PR00853">
    <property type="entry name" value="XPGRADSUPER"/>
</dbReference>
<reference evidence="23 24" key="1">
    <citation type="submission" date="2019-03" db="EMBL/GenBank/DDBJ databases">
        <title>Single cell metagenomics reveals metabolic interactions within the superorganism composed of flagellate Streblomastix strix and complex community of Bacteroidetes bacteria on its surface.</title>
        <authorList>
            <person name="Treitli S.C."/>
            <person name="Kolisko M."/>
            <person name="Husnik F."/>
            <person name="Keeling P."/>
            <person name="Hampl V."/>
        </authorList>
    </citation>
    <scope>NUCLEOTIDE SEQUENCE [LARGE SCALE GENOMIC DNA]</scope>
    <source>
        <strain evidence="23">ST1C</strain>
    </source>
</reference>
<evidence type="ECO:0000256" key="12">
    <source>
        <dbReference type="ARBA" id="ARBA00022859"/>
    </source>
</evidence>
<dbReference type="GO" id="GO:0046872">
    <property type="term" value="F:metal ion binding"/>
    <property type="evidence" value="ECO:0007669"/>
    <property type="project" value="UniProtKB-KW"/>
</dbReference>
<dbReference type="EMBL" id="SNRW01000044">
    <property type="protein sequence ID" value="KAA6403940.1"/>
    <property type="molecule type" value="Genomic_DNA"/>
</dbReference>
<comment type="cofactor">
    <cofactor evidence="1">
        <name>Mg(2+)</name>
        <dbReference type="ChEBI" id="CHEBI:18420"/>
    </cofactor>
</comment>
<dbReference type="InterPro" id="IPR019974">
    <property type="entry name" value="XPG_CS"/>
</dbReference>
<dbReference type="PANTHER" id="PTHR11081:SF65">
    <property type="entry name" value="DNA DAMAGE-INDUCIBLE PROTEIN DIN7-RELATED"/>
    <property type="match status" value="1"/>
</dbReference>
<dbReference type="SUPFAM" id="SSF47807">
    <property type="entry name" value="5' to 3' exonuclease, C-terminal subdomain"/>
    <property type="match status" value="1"/>
</dbReference>
<evidence type="ECO:0000256" key="15">
    <source>
        <dbReference type="ARBA" id="ARBA00023125"/>
    </source>
</evidence>
<dbReference type="SUPFAM" id="SSF88723">
    <property type="entry name" value="PIN domain-like"/>
    <property type="match status" value="1"/>
</dbReference>
<dbReference type="FunFam" id="3.40.50.1010:FF:000111">
    <property type="entry name" value="Exonuclease 1"/>
    <property type="match status" value="1"/>
</dbReference>
<keyword evidence="4" id="KW-0597">Phosphoprotein</keyword>
<dbReference type="GO" id="GO:0035312">
    <property type="term" value="F:5'-3' DNA exonuclease activity"/>
    <property type="evidence" value="ECO:0007669"/>
    <property type="project" value="InterPro"/>
</dbReference>
<keyword evidence="18" id="KW-0469">Meiosis</keyword>
<keyword evidence="10 23" id="KW-0269">Exonuclease</keyword>
<keyword evidence="12" id="KW-0391">Immunity</keyword>
<keyword evidence="16" id="KW-0234">DNA repair</keyword>
<dbReference type="AlphaFoldDB" id="A0A5J4XA10"/>
<dbReference type="InterPro" id="IPR029060">
    <property type="entry name" value="PIN-like_dom_sf"/>
</dbReference>
<evidence type="ECO:0000256" key="2">
    <source>
        <dbReference type="ARBA" id="ARBA00004123"/>
    </source>
</evidence>
<name>A0A5J4XA10_9EUKA</name>
<comment type="function">
    <text evidence="19">5'-&gt;3' double-stranded DNA exonuclease which may also possess a cryptic 3'-&gt;5' double-stranded DNA exonuclease activity. Functions in DNA mismatch repair (MMR) to excise mismatch-containing DNA tracts directed by strand breaks located either 5' or 3' to the mismatch. Also exhibits endonuclease activity against 5'-overhanging flap structures similar to those generated by displacement synthesis when DNA polymerase encounters the 5'-end of a downstream Okazaki fragment. Required for somatic hypermutation (SHM) and class switch recombination (CSR) of immunoglobulin genes. Essential for male and female meiosis.</text>
</comment>
<evidence type="ECO:0000256" key="20">
    <source>
        <dbReference type="ARBA" id="ARBA00064664"/>
    </source>
</evidence>
<evidence type="ECO:0000256" key="3">
    <source>
        <dbReference type="ARBA" id="ARBA00010563"/>
    </source>
</evidence>
<evidence type="ECO:0000256" key="7">
    <source>
        <dbReference type="ARBA" id="ARBA00022759"/>
    </source>
</evidence>
<evidence type="ECO:0000256" key="5">
    <source>
        <dbReference type="ARBA" id="ARBA00022722"/>
    </source>
</evidence>
<dbReference type="InterPro" id="IPR036279">
    <property type="entry name" value="5-3_exonuclease_C_sf"/>
</dbReference>
<keyword evidence="15" id="KW-0238">DNA-binding</keyword>
<dbReference type="FunFam" id="1.10.150.20:FF:000011">
    <property type="entry name" value="exonuclease 1"/>
    <property type="match status" value="1"/>
</dbReference>
<proteinExistence type="inferred from homology"/>
<dbReference type="CDD" id="cd09908">
    <property type="entry name" value="H3TH_EXO1"/>
    <property type="match status" value="1"/>
</dbReference>
<dbReference type="OrthoDB" id="26491at2759"/>
<dbReference type="GO" id="GO:0006281">
    <property type="term" value="P:DNA repair"/>
    <property type="evidence" value="ECO:0007669"/>
    <property type="project" value="UniProtKB-KW"/>
</dbReference>
<evidence type="ECO:0000256" key="17">
    <source>
        <dbReference type="ARBA" id="ARBA00023242"/>
    </source>
</evidence>
<comment type="subunit">
    <text evidence="20">Interacts with the MLH1-PMS2 heterodimer via MLH1. Interacts with MSH3. Interacts with the MSH2-MSH6 heterodimer via MSH2, and this interaction may increase the processivity of the 5'-&gt;3' exonuclease activity. Interacts with PCNA, and this interaction may both stimulate the cryptic 3'-&gt;5' exonuclease activity and suppress the 5'-&gt;3' exonuclease activity. Interacts with WRN, and this interaction stimulates both the 5'-&gt;3' exonuclease activity and cleavage of 5'-overhanging flap structures. Interacts with RECQL/RECQ1, and this interaction stimulates cleavage of 5'-overhanging flap structures. Interacts with DNA helicase ZGRF1; the interaction is increased following DNA damage induction.</text>
</comment>
<evidence type="ECO:0000256" key="6">
    <source>
        <dbReference type="ARBA" id="ARBA00022723"/>
    </source>
</evidence>
<keyword evidence="5" id="KW-0540">Nuclease</keyword>
<comment type="similarity">
    <text evidence="3">Belongs to the XPG/RAD2 endonuclease family. EXO1 subfamily.</text>
</comment>
<dbReference type="GO" id="GO:0005634">
    <property type="term" value="C:nucleus"/>
    <property type="evidence" value="ECO:0007669"/>
    <property type="project" value="UniProtKB-SubCell"/>
</dbReference>
<accession>A0A5J4XA10</accession>
<comment type="subcellular location">
    <subcellularLocation>
        <location evidence="2">Nucleus</location>
    </subcellularLocation>
</comment>
<dbReference type="SMART" id="SM00279">
    <property type="entry name" value="HhH2"/>
    <property type="match status" value="1"/>
</dbReference>
<dbReference type="InterPro" id="IPR006085">
    <property type="entry name" value="XPG_DNA_repair_N"/>
</dbReference>
<evidence type="ECO:0000313" key="23">
    <source>
        <dbReference type="EMBL" id="KAA6403940.1"/>
    </source>
</evidence>
<dbReference type="InterPro" id="IPR037315">
    <property type="entry name" value="EXO1_H3TH"/>
</dbReference>
<evidence type="ECO:0000313" key="24">
    <source>
        <dbReference type="Proteomes" id="UP000324800"/>
    </source>
</evidence>
<evidence type="ECO:0000256" key="16">
    <source>
        <dbReference type="ARBA" id="ARBA00023204"/>
    </source>
</evidence>
<keyword evidence="7" id="KW-0255">Endonuclease</keyword>
<keyword evidence="8" id="KW-0227">DNA damage</keyword>
<keyword evidence="13" id="KW-0267">Excision nuclease</keyword>
<evidence type="ECO:0000256" key="1">
    <source>
        <dbReference type="ARBA" id="ARBA00001946"/>
    </source>
</evidence>
<dbReference type="GO" id="GO:0051321">
    <property type="term" value="P:meiotic cell cycle"/>
    <property type="evidence" value="ECO:0007669"/>
    <property type="project" value="UniProtKB-KW"/>
</dbReference>
<dbReference type="SMART" id="SM00484">
    <property type="entry name" value="XPGI"/>
    <property type="match status" value="1"/>
</dbReference>
<dbReference type="Gene3D" id="1.10.150.20">
    <property type="entry name" value="5' to 3' exonuclease, C-terminal subdomain"/>
    <property type="match status" value="1"/>
</dbReference>
<evidence type="ECO:0000256" key="4">
    <source>
        <dbReference type="ARBA" id="ARBA00022553"/>
    </source>
</evidence>
<sequence length="474" mass="53922">MGITNLLQLLKPVAQKIHISQFKGQTVAIDTYCWIHRACYSCAIELTQNINIDSYVQFCLKRIELLLHFGIKPLLVFDGRHLPAKEAKEQYRANNRQNNLERAKKMKLLGNQEEAERFYRLSVDYVVAPYEADAQLAYLVLNNYASAVITEDSDLLVFGAQRVFLKMDHTGEGQALDITQVQNMRDELIDFTGWTHDMFAMMCILAGCDYLDSPKGMGIRTAHKVVKQGKTEEQILYSLRNNSKLPPSIAPSLPKDYEQQFHQALLTFKHQTVYSPKEQRLVPIMSYPLGTSDKDFNFCGPHFDNQIARRIAIGELDPFTFKPFISDKGGSNIIEIHGCLGNGIQDMKKKQKDNLKINLNQDLTETKTSISKNDADLLIGLQKQPSNFASYLFPNPEQQVSLNIDNNQFPQLLTSSKSKLYRIAPSTDNYQNMKVSNLNRPSSLISFEPISPIVEQSFSKQYDLIDATTSLIRF</sequence>
<evidence type="ECO:0000256" key="19">
    <source>
        <dbReference type="ARBA" id="ARBA00057694"/>
    </source>
</evidence>
<dbReference type="Gene3D" id="3.40.50.1010">
    <property type="entry name" value="5'-nuclease"/>
    <property type="match status" value="1"/>
</dbReference>
<dbReference type="Pfam" id="PF00752">
    <property type="entry name" value="XPG_N"/>
    <property type="match status" value="1"/>
</dbReference>
<evidence type="ECO:0000256" key="14">
    <source>
        <dbReference type="ARBA" id="ARBA00022990"/>
    </source>
</evidence>
<organism evidence="23 24">
    <name type="scientific">Streblomastix strix</name>
    <dbReference type="NCBI Taxonomy" id="222440"/>
    <lineage>
        <taxon>Eukaryota</taxon>
        <taxon>Metamonada</taxon>
        <taxon>Preaxostyla</taxon>
        <taxon>Oxymonadida</taxon>
        <taxon>Streblomastigidae</taxon>
        <taxon>Streblomastix</taxon>
    </lineage>
</organism>
<dbReference type="SMART" id="SM00485">
    <property type="entry name" value="XPGN"/>
    <property type="match status" value="1"/>
</dbReference>
<dbReference type="InterPro" id="IPR006086">
    <property type="entry name" value="XPG-I_dom"/>
</dbReference>
<evidence type="ECO:0000256" key="8">
    <source>
        <dbReference type="ARBA" id="ARBA00022763"/>
    </source>
</evidence>
<dbReference type="PROSITE" id="PS00842">
    <property type="entry name" value="XPG_2"/>
    <property type="match status" value="1"/>
</dbReference>
<dbReference type="PROSITE" id="PS00841">
    <property type="entry name" value="XPG_1"/>
    <property type="match status" value="1"/>
</dbReference>
<dbReference type="InterPro" id="IPR006084">
    <property type="entry name" value="XPG/Rad2"/>
</dbReference>
<dbReference type="Proteomes" id="UP000324800">
    <property type="component" value="Unassembled WGS sequence"/>
</dbReference>
<dbReference type="GO" id="GO:0002376">
    <property type="term" value="P:immune system process"/>
    <property type="evidence" value="ECO:0007669"/>
    <property type="project" value="UniProtKB-KW"/>
</dbReference>
<feature type="domain" description="XPG-I" evidence="21">
    <location>
        <begin position="119"/>
        <end position="189"/>
    </location>
</feature>
<keyword evidence="11" id="KW-0460">Magnesium</keyword>
<dbReference type="InterPro" id="IPR044752">
    <property type="entry name" value="PIN-like_EXO1"/>
</dbReference>
<keyword evidence="6" id="KW-0479">Metal-binding</keyword>
<dbReference type="InterPro" id="IPR008918">
    <property type="entry name" value="HhH2"/>
</dbReference>
<dbReference type="Pfam" id="PF00867">
    <property type="entry name" value="XPG_I"/>
    <property type="match status" value="1"/>
</dbReference>
<evidence type="ECO:0000259" key="21">
    <source>
        <dbReference type="SMART" id="SM00484"/>
    </source>
</evidence>
<evidence type="ECO:0000259" key="22">
    <source>
        <dbReference type="SMART" id="SM00485"/>
    </source>
</evidence>
<comment type="caution">
    <text evidence="23">The sequence shown here is derived from an EMBL/GenBank/DDBJ whole genome shotgun (WGS) entry which is preliminary data.</text>
</comment>
<dbReference type="GO" id="GO:0017108">
    <property type="term" value="F:5'-flap endonuclease activity"/>
    <property type="evidence" value="ECO:0007669"/>
    <property type="project" value="TreeGrafter"/>
</dbReference>
<gene>
    <name evidence="23" type="ORF">EZS28_000531</name>
</gene>
<dbReference type="GO" id="GO:0003677">
    <property type="term" value="F:DNA binding"/>
    <property type="evidence" value="ECO:0007669"/>
    <property type="project" value="UniProtKB-KW"/>
</dbReference>
<dbReference type="PANTHER" id="PTHR11081">
    <property type="entry name" value="FLAP ENDONUCLEASE FAMILY MEMBER"/>
    <property type="match status" value="1"/>
</dbReference>
<evidence type="ECO:0000256" key="11">
    <source>
        <dbReference type="ARBA" id="ARBA00022842"/>
    </source>
</evidence>
<keyword evidence="9" id="KW-0378">Hydrolase</keyword>
<evidence type="ECO:0000256" key="13">
    <source>
        <dbReference type="ARBA" id="ARBA00022881"/>
    </source>
</evidence>
<evidence type="ECO:0000256" key="18">
    <source>
        <dbReference type="ARBA" id="ARBA00023254"/>
    </source>
</evidence>
<feature type="domain" description="XPG N-terminal" evidence="22">
    <location>
        <begin position="1"/>
        <end position="99"/>
    </location>
</feature>
<keyword evidence="17" id="KW-0539">Nucleus</keyword>
<keyword evidence="14" id="KW-0007">Acetylation</keyword>